<dbReference type="GO" id="GO:0006032">
    <property type="term" value="P:chitin catabolic process"/>
    <property type="evidence" value="ECO:0007669"/>
    <property type="project" value="UniProtKB-KW"/>
</dbReference>
<protein>
    <recommendedName>
        <fullName evidence="4">chitinase</fullName>
        <ecNumber evidence="4">3.2.1.14</ecNumber>
    </recommendedName>
</protein>
<keyword evidence="14" id="KW-1185">Reference proteome</keyword>
<dbReference type="Gene3D" id="3.10.50.10">
    <property type="match status" value="1"/>
</dbReference>
<dbReference type="EMBL" id="JAEPQZ010000004">
    <property type="protein sequence ID" value="KAG2182503.1"/>
    <property type="molecule type" value="Genomic_DNA"/>
</dbReference>
<comment type="subcellular location">
    <subcellularLocation>
        <location evidence="2">Secreted</location>
    </subcellularLocation>
</comment>
<dbReference type="EC" id="3.2.1.14" evidence="4"/>
<dbReference type="InterPro" id="IPR001223">
    <property type="entry name" value="Glyco_hydro18_cat"/>
</dbReference>
<evidence type="ECO:0000256" key="8">
    <source>
        <dbReference type="ARBA" id="ARBA00023277"/>
    </source>
</evidence>
<evidence type="ECO:0000256" key="10">
    <source>
        <dbReference type="ARBA" id="ARBA00023326"/>
    </source>
</evidence>
<evidence type="ECO:0000256" key="5">
    <source>
        <dbReference type="ARBA" id="ARBA00022525"/>
    </source>
</evidence>
<organism evidence="13 14">
    <name type="scientific">Mortierella isabellina</name>
    <name type="common">Filamentous fungus</name>
    <name type="synonym">Umbelopsis isabellina</name>
    <dbReference type="NCBI Taxonomy" id="91625"/>
    <lineage>
        <taxon>Eukaryota</taxon>
        <taxon>Fungi</taxon>
        <taxon>Fungi incertae sedis</taxon>
        <taxon>Mucoromycota</taxon>
        <taxon>Mucoromycotina</taxon>
        <taxon>Umbelopsidomycetes</taxon>
        <taxon>Umbelopsidales</taxon>
        <taxon>Umbelopsidaceae</taxon>
        <taxon>Umbelopsis</taxon>
    </lineage>
</organism>
<keyword evidence="7" id="KW-0146">Chitin degradation</keyword>
<evidence type="ECO:0000259" key="12">
    <source>
        <dbReference type="PROSITE" id="PS51910"/>
    </source>
</evidence>
<evidence type="ECO:0000256" key="9">
    <source>
        <dbReference type="ARBA" id="ARBA00023295"/>
    </source>
</evidence>
<dbReference type="InterPro" id="IPR001579">
    <property type="entry name" value="Glyco_hydro_18_chit_AS"/>
</dbReference>
<accession>A0A8H7PZ95</accession>
<dbReference type="Gene3D" id="3.20.20.80">
    <property type="entry name" value="Glycosidases"/>
    <property type="match status" value="1"/>
</dbReference>
<keyword evidence="8" id="KW-0119">Carbohydrate metabolism</keyword>
<evidence type="ECO:0000256" key="6">
    <source>
        <dbReference type="ARBA" id="ARBA00022801"/>
    </source>
</evidence>
<dbReference type="PANTHER" id="PTHR11177:SF317">
    <property type="entry name" value="CHITINASE 12-RELATED"/>
    <property type="match status" value="1"/>
</dbReference>
<dbReference type="GO" id="GO:0008843">
    <property type="term" value="F:endochitinase activity"/>
    <property type="evidence" value="ECO:0007669"/>
    <property type="project" value="UniProtKB-EC"/>
</dbReference>
<evidence type="ECO:0000256" key="2">
    <source>
        <dbReference type="ARBA" id="ARBA00004613"/>
    </source>
</evidence>
<keyword evidence="9 11" id="KW-0326">Glycosidase</keyword>
<dbReference type="CDD" id="cd06548">
    <property type="entry name" value="GH18_chitinase"/>
    <property type="match status" value="1"/>
</dbReference>
<evidence type="ECO:0000313" key="14">
    <source>
        <dbReference type="Proteomes" id="UP000654370"/>
    </source>
</evidence>
<sequence length="407" mass="45915">MNPPPAANGPVIAGYFVNWGIYDRKHNVSDLKQDAHKLTHILYGFANLKEDGEVFLADAWADTDKFFPAGAVLSQETVDGKAEQWSDDKGELHGNFRQLLLLKNANRHLKVSLSIGGWSWSTNFAAVSADPQKRAKFVETSVKLVADLGLDGIDIDWEYPKDDKQALEYVHLLYEVRIALDKYQQSQNQLSEPRLLLTCAVPCAPAEYQRLHLSQMHPYVDFFYLMAYDYAGSWDTVAGHQSALHGGAFNTHQAVEHYLQQGIPSSKLVMGLPAYGRGFSNTNGLGQPFSGIPRGTWDEGVFDYKQLPRPGAIEYHDMERVASWSHDPQSREIITYDTPQIIEAKCRYIQERRLAGAMFWELSADHKGDHPRSLVNTVYRSFGGQVDNMPNHLSYPNSKYHNVRNGI</sequence>
<comment type="caution">
    <text evidence="13">The sequence shown here is derived from an EMBL/GenBank/DDBJ whole genome shotgun (WGS) entry which is preliminary data.</text>
</comment>
<dbReference type="PROSITE" id="PS51910">
    <property type="entry name" value="GH18_2"/>
    <property type="match status" value="1"/>
</dbReference>
<dbReference type="PANTHER" id="PTHR11177">
    <property type="entry name" value="CHITINASE"/>
    <property type="match status" value="1"/>
</dbReference>
<dbReference type="GO" id="GO:0005576">
    <property type="term" value="C:extracellular region"/>
    <property type="evidence" value="ECO:0007669"/>
    <property type="project" value="UniProtKB-SubCell"/>
</dbReference>
<dbReference type="OrthoDB" id="76388at2759"/>
<evidence type="ECO:0000256" key="4">
    <source>
        <dbReference type="ARBA" id="ARBA00012729"/>
    </source>
</evidence>
<dbReference type="Pfam" id="PF00704">
    <property type="entry name" value="Glyco_hydro_18"/>
    <property type="match status" value="1"/>
</dbReference>
<dbReference type="GO" id="GO:0008061">
    <property type="term" value="F:chitin binding"/>
    <property type="evidence" value="ECO:0007669"/>
    <property type="project" value="InterPro"/>
</dbReference>
<dbReference type="InterPro" id="IPR011583">
    <property type="entry name" value="Chitinase_II/V-like_cat"/>
</dbReference>
<evidence type="ECO:0000313" key="13">
    <source>
        <dbReference type="EMBL" id="KAG2182503.1"/>
    </source>
</evidence>
<keyword evidence="5" id="KW-0964">Secreted</keyword>
<evidence type="ECO:0000256" key="3">
    <source>
        <dbReference type="ARBA" id="ARBA00008682"/>
    </source>
</evidence>
<dbReference type="FunFam" id="3.10.50.10:FF:000005">
    <property type="entry name" value="Endochitinase B1"/>
    <property type="match status" value="1"/>
</dbReference>
<dbReference type="Proteomes" id="UP000654370">
    <property type="component" value="Unassembled WGS sequence"/>
</dbReference>
<evidence type="ECO:0000256" key="11">
    <source>
        <dbReference type="RuleBase" id="RU000489"/>
    </source>
</evidence>
<name>A0A8H7PZ95_MORIS</name>
<dbReference type="SUPFAM" id="SSF54556">
    <property type="entry name" value="Chitinase insertion domain"/>
    <property type="match status" value="1"/>
</dbReference>
<gene>
    <name evidence="13" type="ORF">INT43_007434</name>
</gene>
<dbReference type="PROSITE" id="PS01095">
    <property type="entry name" value="GH18_1"/>
    <property type="match status" value="1"/>
</dbReference>
<keyword evidence="10" id="KW-0624">Polysaccharide degradation</keyword>
<evidence type="ECO:0000256" key="1">
    <source>
        <dbReference type="ARBA" id="ARBA00000822"/>
    </source>
</evidence>
<dbReference type="SMART" id="SM00636">
    <property type="entry name" value="Glyco_18"/>
    <property type="match status" value="1"/>
</dbReference>
<comment type="catalytic activity">
    <reaction evidence="1">
        <text>Random endo-hydrolysis of N-acetyl-beta-D-glucosaminide (1-&gt;4)-beta-linkages in chitin and chitodextrins.</text>
        <dbReference type="EC" id="3.2.1.14"/>
    </reaction>
</comment>
<dbReference type="InterPro" id="IPR029070">
    <property type="entry name" value="Chitinase_insertion_sf"/>
</dbReference>
<dbReference type="FunFam" id="3.20.20.80:FF:000075">
    <property type="entry name" value="Sporulation-specific chitinase"/>
    <property type="match status" value="1"/>
</dbReference>
<comment type="similarity">
    <text evidence="3">Belongs to the glycosyl hydrolase 18 family. Chitinase class V subfamily.</text>
</comment>
<feature type="domain" description="GH18" evidence="12">
    <location>
        <begin position="10"/>
        <end position="385"/>
    </location>
</feature>
<dbReference type="InterPro" id="IPR017853">
    <property type="entry name" value="GH"/>
</dbReference>
<dbReference type="GO" id="GO:0000272">
    <property type="term" value="P:polysaccharide catabolic process"/>
    <property type="evidence" value="ECO:0007669"/>
    <property type="project" value="UniProtKB-KW"/>
</dbReference>
<evidence type="ECO:0000256" key="7">
    <source>
        <dbReference type="ARBA" id="ARBA00023024"/>
    </source>
</evidence>
<dbReference type="InterPro" id="IPR050314">
    <property type="entry name" value="Glycosyl_Hydrlase_18"/>
</dbReference>
<keyword evidence="6 11" id="KW-0378">Hydrolase</keyword>
<dbReference type="SUPFAM" id="SSF51445">
    <property type="entry name" value="(Trans)glycosidases"/>
    <property type="match status" value="1"/>
</dbReference>
<dbReference type="AlphaFoldDB" id="A0A8H7PZ95"/>
<reference evidence="13" key="1">
    <citation type="submission" date="2020-12" db="EMBL/GenBank/DDBJ databases">
        <title>Metabolic potential, ecology and presence of endohyphal bacteria is reflected in genomic diversity of Mucoromycotina.</title>
        <authorList>
            <person name="Muszewska A."/>
            <person name="Okrasinska A."/>
            <person name="Steczkiewicz K."/>
            <person name="Drgas O."/>
            <person name="Orlowska M."/>
            <person name="Perlinska-Lenart U."/>
            <person name="Aleksandrzak-Piekarczyk T."/>
            <person name="Szatraj K."/>
            <person name="Zielenkiewicz U."/>
            <person name="Pilsyk S."/>
            <person name="Malc E."/>
            <person name="Mieczkowski P."/>
            <person name="Kruszewska J.S."/>
            <person name="Biernat P."/>
            <person name="Pawlowska J."/>
        </authorList>
    </citation>
    <scope>NUCLEOTIDE SEQUENCE</scope>
    <source>
        <strain evidence="13">WA0000067209</strain>
    </source>
</reference>
<proteinExistence type="inferred from homology"/>